<proteinExistence type="predicted"/>
<dbReference type="SUPFAM" id="SSF48452">
    <property type="entry name" value="TPR-like"/>
    <property type="match status" value="1"/>
</dbReference>
<dbReference type="Gene3D" id="1.25.40.10">
    <property type="entry name" value="Tetratricopeptide repeat domain"/>
    <property type="match status" value="2"/>
</dbReference>
<comment type="caution">
    <text evidence="2">The sequence shown here is derived from an EMBL/GenBank/DDBJ whole genome shotgun (WGS) entry which is preliminary data.</text>
</comment>
<dbReference type="EMBL" id="BMKC01000002">
    <property type="protein sequence ID" value="GGA80142.1"/>
    <property type="molecule type" value="Genomic_DNA"/>
</dbReference>
<dbReference type="InterPro" id="IPR025115">
    <property type="entry name" value="DUF4034"/>
</dbReference>
<accession>A0ABQ1HJ30</accession>
<reference evidence="3" key="1">
    <citation type="journal article" date="2019" name="Int. J. Syst. Evol. Microbiol.">
        <title>The Global Catalogue of Microorganisms (GCM) 10K type strain sequencing project: providing services to taxonomists for standard genome sequencing and annotation.</title>
        <authorList>
            <consortium name="The Broad Institute Genomics Platform"/>
            <consortium name="The Broad Institute Genome Sequencing Center for Infectious Disease"/>
            <person name="Wu L."/>
            <person name="Ma J."/>
        </authorList>
    </citation>
    <scope>NUCLEOTIDE SEQUENCE [LARGE SCALE GENOMIC DNA]</scope>
    <source>
        <strain evidence="3">CGMCC 1.15905</strain>
    </source>
</reference>
<evidence type="ECO:0000259" key="1">
    <source>
        <dbReference type="Pfam" id="PF13226"/>
    </source>
</evidence>
<keyword evidence="3" id="KW-1185">Reference proteome</keyword>
<feature type="domain" description="DUF4034" evidence="1">
    <location>
        <begin position="52"/>
        <end position="180"/>
    </location>
</feature>
<evidence type="ECO:0000313" key="2">
    <source>
        <dbReference type="EMBL" id="GGA80142.1"/>
    </source>
</evidence>
<sequence length="495" mass="55442">MRPYLEQARKADLLPDPMARCLAWPEIPGAQWPDGLVEAHCDNEYAPRLTLDELDKHLREGSIATLEARLGADLERHYADEGFSEIIHAHFFDIGGGVEAGRLTQAWIEAAPESPFAHVARGHWNRGMARMARGGKWASKTPRENFERMHAYGDAAIASYERALELEPRLTEAHAGIIGVANLGGREDAMRNAVRQARELAPACRAWGHPLMVALEPRWGGSYPQMAQFAATLKPFIADRPMAALVAAMPQVALANQLYRAEKWSEAEAVAREATRHTTHIAPYYDAGVAILRQDSGNRWEALMYLLGESRFPPGNAYAARQRGHLIWDLTGDVEWAGISIERAVELEPENGLGQWLLGGIRATQGRVDEAEAAYLEAMRDPEQRRSALTNLSSLLIMEDEIPRAARYVRTLTTEYPDHGWGWFYNALVVIDRKGGTFSPDDEEVMAAFDKFEQTADPGDPDQLRQVQALRDSHRRMREMMDEADAEMEVRAGKR</sequence>
<evidence type="ECO:0000313" key="3">
    <source>
        <dbReference type="Proteomes" id="UP000623419"/>
    </source>
</evidence>
<name>A0ABQ1HJ30_9GAMM</name>
<dbReference type="Proteomes" id="UP000623419">
    <property type="component" value="Unassembled WGS sequence"/>
</dbReference>
<organism evidence="2 3">
    <name type="scientific">Arenimonas soli</name>
    <dbReference type="NCBI Taxonomy" id="2269504"/>
    <lineage>
        <taxon>Bacteria</taxon>
        <taxon>Pseudomonadati</taxon>
        <taxon>Pseudomonadota</taxon>
        <taxon>Gammaproteobacteria</taxon>
        <taxon>Lysobacterales</taxon>
        <taxon>Lysobacteraceae</taxon>
        <taxon>Arenimonas</taxon>
    </lineage>
</organism>
<gene>
    <name evidence="2" type="ORF">GCM10011521_17990</name>
</gene>
<dbReference type="Pfam" id="PF13226">
    <property type="entry name" value="DUF4034"/>
    <property type="match status" value="1"/>
</dbReference>
<dbReference type="InterPro" id="IPR011990">
    <property type="entry name" value="TPR-like_helical_dom_sf"/>
</dbReference>
<protein>
    <recommendedName>
        <fullName evidence="1">DUF4034 domain-containing protein</fullName>
    </recommendedName>
</protein>